<protein>
    <recommendedName>
        <fullName evidence="2">Peptidase M60 domain-containing protein</fullName>
    </recommendedName>
</protein>
<dbReference type="InterPro" id="IPR042279">
    <property type="entry name" value="Pep_M60_3"/>
</dbReference>
<dbReference type="SMART" id="SM01276">
    <property type="entry name" value="M60-like"/>
    <property type="match status" value="1"/>
</dbReference>
<feature type="domain" description="Peptidase M60" evidence="2">
    <location>
        <begin position="80"/>
        <end position="384"/>
    </location>
</feature>
<dbReference type="EMBL" id="NMVO01000016">
    <property type="protein sequence ID" value="OYO10533.1"/>
    <property type="molecule type" value="Genomic_DNA"/>
</dbReference>
<dbReference type="Pfam" id="PF13402">
    <property type="entry name" value="Peptidase_M60"/>
    <property type="match status" value="1"/>
</dbReference>
<name>A0A255G8I9_9ACTN</name>
<dbReference type="PROSITE" id="PS51723">
    <property type="entry name" value="PEPTIDASE_M60"/>
    <property type="match status" value="1"/>
</dbReference>
<dbReference type="AlphaFoldDB" id="A0A255G8I9"/>
<gene>
    <name evidence="3" type="ORF">CGZ94_16080</name>
</gene>
<dbReference type="InterPro" id="IPR006311">
    <property type="entry name" value="TAT_signal"/>
</dbReference>
<feature type="region of interest" description="Disordered" evidence="1">
    <location>
        <begin position="112"/>
        <end position="133"/>
    </location>
</feature>
<keyword evidence="4" id="KW-1185">Reference proteome</keyword>
<dbReference type="InterPro" id="IPR035423">
    <property type="entry name" value="M60-like_N"/>
</dbReference>
<accession>A0A255G8I9</accession>
<dbReference type="OrthoDB" id="3177623at2"/>
<dbReference type="Gene3D" id="1.10.390.30">
    <property type="entry name" value="Peptidase M60, enhancin-like domain 3"/>
    <property type="match status" value="1"/>
</dbReference>
<dbReference type="PANTHER" id="PTHR15730">
    <property type="entry name" value="EXPERIMENTAL AUTOIMMUNE PROSTATITIS ANTIGEN 2-RELATED"/>
    <property type="match status" value="1"/>
</dbReference>
<dbReference type="Gene3D" id="2.60.120.1250">
    <property type="entry name" value="Peptidase M60, enhancin-like domain 1"/>
    <property type="match status" value="1"/>
</dbReference>
<evidence type="ECO:0000313" key="4">
    <source>
        <dbReference type="Proteomes" id="UP000215896"/>
    </source>
</evidence>
<dbReference type="Gene3D" id="3.40.390.80">
    <property type="entry name" value="Peptidase M60, enhancin-like domain 2"/>
    <property type="match status" value="1"/>
</dbReference>
<evidence type="ECO:0000259" key="2">
    <source>
        <dbReference type="PROSITE" id="PS51723"/>
    </source>
</evidence>
<comment type="caution">
    <text evidence="3">The sequence shown here is derived from an EMBL/GenBank/DDBJ whole genome shotgun (WGS) entry which is preliminary data.</text>
</comment>
<dbReference type="RefSeq" id="WP_094401446.1">
    <property type="nucleotide sequence ID" value="NZ_NMVL01000011.1"/>
</dbReference>
<sequence>MSTSNLCNEPHPSDRAGLSRRTLLGGAAALGAAGALGLGGALAGTRPAAAVTQQRTQLTTACIAARPTEQDRTFQSLTASDLRSTGYYLPPNTELKVSVAAATAEQCELVVGAPDTHPDPSKRAPRSYPLRTGSQKITDPIGGVLYWKVIGPRGYLRATLGETAQPMPYYVYGETNELEFQRQLDTRPTPFVELVSAHAMLTVHRESMTQYRGEDHNELMSLYEEIIGIEDAVAGMDGTTPTHARLAHKYHFITFPGGITGVGAYATHGHMSFPTPIQDRLLTVEGVRMRGWGLYHELGHQHQQTVYKPSSLTEVTVNIYALAVNAAFAVKYGQLPRLHSPQADGQSEWERAFPKIGSPGVDFFTTFTAFEKVVMFEQLRLAFGDDFQPKVHKLIRDERPDPGAYDDEAYRLGQLVFYYSKAAGANLLQFFDRWGMPMTADTRNRVTALGLPQPSVDPSTIRDEQGARLTSRILASPQLRTANGLR</sequence>
<proteinExistence type="predicted"/>
<dbReference type="InterPro" id="IPR031161">
    <property type="entry name" value="Peptidase_M60_dom"/>
</dbReference>
<evidence type="ECO:0000313" key="3">
    <source>
        <dbReference type="EMBL" id="OYO10533.1"/>
    </source>
</evidence>
<dbReference type="Proteomes" id="UP000215896">
    <property type="component" value="Unassembled WGS sequence"/>
</dbReference>
<dbReference type="Pfam" id="PF17291">
    <property type="entry name" value="M60-like_N"/>
    <property type="match status" value="1"/>
</dbReference>
<organism evidence="3 4">
    <name type="scientific">Enemella evansiae</name>
    <dbReference type="NCBI Taxonomy" id="2016499"/>
    <lineage>
        <taxon>Bacteria</taxon>
        <taxon>Bacillati</taxon>
        <taxon>Actinomycetota</taxon>
        <taxon>Actinomycetes</taxon>
        <taxon>Propionibacteriales</taxon>
        <taxon>Propionibacteriaceae</taxon>
        <taxon>Enemella</taxon>
    </lineage>
</organism>
<dbReference type="PROSITE" id="PS51318">
    <property type="entry name" value="TAT"/>
    <property type="match status" value="1"/>
</dbReference>
<reference evidence="3 4" key="1">
    <citation type="submission" date="2017-07" db="EMBL/GenBank/DDBJ databases">
        <title>Draft whole genome sequences of clinical Proprionibacteriaceae strains.</title>
        <authorList>
            <person name="Bernier A.-M."/>
            <person name="Bernard K."/>
            <person name="Domingo M.-C."/>
        </authorList>
    </citation>
    <scope>NUCLEOTIDE SEQUENCE [LARGE SCALE GENOMIC DNA]</scope>
    <source>
        <strain evidence="3 4">NML 030167</strain>
    </source>
</reference>
<dbReference type="PANTHER" id="PTHR15730:SF5">
    <property type="entry name" value="SI:CH211-210B2.2-RELATED"/>
    <property type="match status" value="1"/>
</dbReference>
<evidence type="ECO:0000256" key="1">
    <source>
        <dbReference type="SAM" id="MobiDB-lite"/>
    </source>
</evidence>
<dbReference type="InterPro" id="IPR051244">
    <property type="entry name" value="TCAF"/>
</dbReference>